<evidence type="ECO:0000313" key="2">
    <source>
        <dbReference type="EMBL" id="SDP39546.1"/>
    </source>
</evidence>
<dbReference type="STRING" id="310781.SAMN05216259_12721"/>
<accession>A0A1H0SEE0</accession>
<dbReference type="AlphaFoldDB" id="A0A1H0SEE0"/>
<organism evidence="2 3">
    <name type="scientific">Actinacidiphila guanduensis</name>
    <dbReference type="NCBI Taxonomy" id="310781"/>
    <lineage>
        <taxon>Bacteria</taxon>
        <taxon>Bacillati</taxon>
        <taxon>Actinomycetota</taxon>
        <taxon>Actinomycetes</taxon>
        <taxon>Kitasatosporales</taxon>
        <taxon>Streptomycetaceae</taxon>
        <taxon>Actinacidiphila</taxon>
    </lineage>
</organism>
<name>A0A1H0SEE0_9ACTN</name>
<sequence length="102" mass="11365">MADLVVDDNLKKRFTQFDDIANVTGDLQSKIEEINDQNKKGGGESDEYAKAYHKQVDDATQNLSDLVDRVREFFANTADSGKNASDQFSKTEDEAATVASQW</sequence>
<proteinExistence type="predicted"/>
<keyword evidence="3" id="KW-1185">Reference proteome</keyword>
<gene>
    <name evidence="2" type="ORF">SAMN05216259_12721</name>
</gene>
<dbReference type="RefSeq" id="WP_093788623.1">
    <property type="nucleotide sequence ID" value="NZ_FNIE01000027.1"/>
</dbReference>
<evidence type="ECO:0000313" key="3">
    <source>
        <dbReference type="Proteomes" id="UP000199341"/>
    </source>
</evidence>
<dbReference type="EMBL" id="FNIE01000027">
    <property type="protein sequence ID" value="SDP39546.1"/>
    <property type="molecule type" value="Genomic_DNA"/>
</dbReference>
<dbReference type="Proteomes" id="UP000199341">
    <property type="component" value="Unassembled WGS sequence"/>
</dbReference>
<reference evidence="2 3" key="1">
    <citation type="submission" date="2016-10" db="EMBL/GenBank/DDBJ databases">
        <authorList>
            <person name="de Groot N.N."/>
        </authorList>
    </citation>
    <scope>NUCLEOTIDE SEQUENCE [LARGE SCALE GENOMIC DNA]</scope>
    <source>
        <strain evidence="2 3">CGMCC 4.2022</strain>
    </source>
</reference>
<dbReference type="OrthoDB" id="4219613at2"/>
<protein>
    <submittedName>
        <fullName evidence="2">Uncharacterized protein</fullName>
    </submittedName>
</protein>
<evidence type="ECO:0000256" key="1">
    <source>
        <dbReference type="SAM" id="MobiDB-lite"/>
    </source>
</evidence>
<feature type="region of interest" description="Disordered" evidence="1">
    <location>
        <begin position="80"/>
        <end position="102"/>
    </location>
</feature>